<reference evidence="1" key="1">
    <citation type="submission" date="2018-05" db="EMBL/GenBank/DDBJ databases">
        <authorList>
            <person name="Lanie J.A."/>
            <person name="Ng W.-L."/>
            <person name="Kazmierczak K.M."/>
            <person name="Andrzejewski T.M."/>
            <person name="Davidsen T.M."/>
            <person name="Wayne K.J."/>
            <person name="Tettelin H."/>
            <person name="Glass J.I."/>
            <person name="Rusch D."/>
            <person name="Podicherti R."/>
            <person name="Tsui H.-C.T."/>
            <person name="Winkler M.E."/>
        </authorList>
    </citation>
    <scope>NUCLEOTIDE SEQUENCE</scope>
</reference>
<protein>
    <submittedName>
        <fullName evidence="1">Uncharacterized protein</fullName>
    </submittedName>
</protein>
<name>A0A382G1I1_9ZZZZ</name>
<gene>
    <name evidence="1" type="ORF">METZ01_LOCUS221267</name>
</gene>
<dbReference type="AlphaFoldDB" id="A0A382G1I1"/>
<sequence length="22" mass="2416">MKLATLVEIKNPAHGGVFYTLI</sequence>
<organism evidence="1">
    <name type="scientific">marine metagenome</name>
    <dbReference type="NCBI Taxonomy" id="408172"/>
    <lineage>
        <taxon>unclassified sequences</taxon>
        <taxon>metagenomes</taxon>
        <taxon>ecological metagenomes</taxon>
    </lineage>
</organism>
<dbReference type="EMBL" id="UINC01052736">
    <property type="protein sequence ID" value="SVB68413.1"/>
    <property type="molecule type" value="Genomic_DNA"/>
</dbReference>
<accession>A0A382G1I1</accession>
<evidence type="ECO:0000313" key="1">
    <source>
        <dbReference type="EMBL" id="SVB68413.1"/>
    </source>
</evidence>
<proteinExistence type="predicted"/>